<evidence type="ECO:0000313" key="3">
    <source>
        <dbReference type="Proteomes" id="UP000887013"/>
    </source>
</evidence>
<name>A0A8X6PBH0_NEPPI</name>
<sequence>MLGVAWFAAVAEEYTKGEGKQSAGPMNKEETKHGLREGEKRAICDIEIVLCAFALKGVLPPRIRFLSPQKVLLSQWSRLPSPHLQ</sequence>
<accession>A0A8X6PBH0</accession>
<reference evidence="2" key="1">
    <citation type="submission" date="2020-08" db="EMBL/GenBank/DDBJ databases">
        <title>Multicomponent nature underlies the extraordinary mechanical properties of spider dragline silk.</title>
        <authorList>
            <person name="Kono N."/>
            <person name="Nakamura H."/>
            <person name="Mori M."/>
            <person name="Yoshida Y."/>
            <person name="Ohtoshi R."/>
            <person name="Malay A.D."/>
            <person name="Moran D.A.P."/>
            <person name="Tomita M."/>
            <person name="Numata K."/>
            <person name="Arakawa K."/>
        </authorList>
    </citation>
    <scope>NUCLEOTIDE SEQUENCE</scope>
</reference>
<dbReference type="Proteomes" id="UP000887013">
    <property type="component" value="Unassembled WGS sequence"/>
</dbReference>
<organism evidence="2 3">
    <name type="scientific">Nephila pilipes</name>
    <name type="common">Giant wood spider</name>
    <name type="synonym">Nephila maculata</name>
    <dbReference type="NCBI Taxonomy" id="299642"/>
    <lineage>
        <taxon>Eukaryota</taxon>
        <taxon>Metazoa</taxon>
        <taxon>Ecdysozoa</taxon>
        <taxon>Arthropoda</taxon>
        <taxon>Chelicerata</taxon>
        <taxon>Arachnida</taxon>
        <taxon>Araneae</taxon>
        <taxon>Araneomorphae</taxon>
        <taxon>Entelegynae</taxon>
        <taxon>Araneoidea</taxon>
        <taxon>Nephilidae</taxon>
        <taxon>Nephila</taxon>
    </lineage>
</organism>
<evidence type="ECO:0000313" key="1">
    <source>
        <dbReference type="EMBL" id="GFS69720.1"/>
    </source>
</evidence>
<evidence type="ECO:0000313" key="2">
    <source>
        <dbReference type="EMBL" id="GFT59157.1"/>
    </source>
</evidence>
<keyword evidence="3" id="KW-1185">Reference proteome</keyword>
<dbReference type="AlphaFoldDB" id="A0A8X6PBH0"/>
<gene>
    <name evidence="1" type="ORF">NPIL_302441</name>
    <name evidence="2" type="ORF">NPIL_326011</name>
</gene>
<dbReference type="EMBL" id="BMAW01049221">
    <property type="protein sequence ID" value="GFS69720.1"/>
    <property type="molecule type" value="Genomic_DNA"/>
</dbReference>
<proteinExistence type="predicted"/>
<protein>
    <submittedName>
        <fullName evidence="2">Uncharacterized protein</fullName>
    </submittedName>
</protein>
<dbReference type="EMBL" id="BMAW01113849">
    <property type="protein sequence ID" value="GFT59157.1"/>
    <property type="molecule type" value="Genomic_DNA"/>
</dbReference>
<comment type="caution">
    <text evidence="2">The sequence shown here is derived from an EMBL/GenBank/DDBJ whole genome shotgun (WGS) entry which is preliminary data.</text>
</comment>